<feature type="transmembrane region" description="Helical" evidence="1">
    <location>
        <begin position="132"/>
        <end position="154"/>
    </location>
</feature>
<keyword evidence="1" id="KW-0812">Transmembrane</keyword>
<organism evidence="2 3">
    <name type="scientific">Rhodofomes roseus</name>
    <dbReference type="NCBI Taxonomy" id="34475"/>
    <lineage>
        <taxon>Eukaryota</taxon>
        <taxon>Fungi</taxon>
        <taxon>Dikarya</taxon>
        <taxon>Basidiomycota</taxon>
        <taxon>Agaricomycotina</taxon>
        <taxon>Agaricomycetes</taxon>
        <taxon>Polyporales</taxon>
        <taxon>Rhodofomes</taxon>
    </lineage>
</organism>
<feature type="transmembrane region" description="Helical" evidence="1">
    <location>
        <begin position="20"/>
        <end position="41"/>
    </location>
</feature>
<feature type="transmembrane region" description="Helical" evidence="1">
    <location>
        <begin position="249"/>
        <end position="271"/>
    </location>
</feature>
<reference evidence="2 3" key="1">
    <citation type="submission" date="2019-01" db="EMBL/GenBank/DDBJ databases">
        <title>Genome sequencing of the rare red list fungi Fomitopsis rosea.</title>
        <authorList>
            <person name="Buettner E."/>
            <person name="Kellner H."/>
        </authorList>
    </citation>
    <scope>NUCLEOTIDE SEQUENCE [LARGE SCALE GENOMIC DNA]</scope>
    <source>
        <strain evidence="2 3">DSM 105464</strain>
    </source>
</reference>
<accession>A0A4Y9Z3B9</accession>
<dbReference type="AlphaFoldDB" id="A0A4Y9Z3B9"/>
<evidence type="ECO:0000313" key="2">
    <source>
        <dbReference type="EMBL" id="TFY69115.1"/>
    </source>
</evidence>
<comment type="caution">
    <text evidence="2">The sequence shown here is derived from an EMBL/GenBank/DDBJ whole genome shotgun (WGS) entry which is preliminary data.</text>
</comment>
<feature type="transmembrane region" description="Helical" evidence="1">
    <location>
        <begin position="217"/>
        <end position="243"/>
    </location>
</feature>
<feature type="transmembrane region" description="Helical" evidence="1">
    <location>
        <begin position="174"/>
        <end position="196"/>
    </location>
</feature>
<protein>
    <submittedName>
        <fullName evidence="2">Uncharacterized protein</fullName>
    </submittedName>
</protein>
<name>A0A4Y9Z3B9_9APHY</name>
<keyword evidence="1" id="KW-1133">Transmembrane helix</keyword>
<sequence>MSTAALVLPPITKMTMVSVWIETLVYGANIIVFVGAVWVLIFRRKQSAASQLYLLATSMLLFGLATAHVAISLAQQLQAFVYNNPADAPLYLLNQQSSLLFAKLVLYVVTVFVQDLVLIWRMYAVYGSNWQIIVVPLIFECVHIGRSSSVAMASSVETYIGAGYSGERVRATSVTGWVMDLIVNIGVTCAIAYKLWRAGRDVASISSRTGHGARSAYMGILFIVVESGAMFAAATFTIVVLYLNTPTELPAIMGISVVVQFATMTPLLIVVRVGMRITHGGIKTTTYANGTSQSLSAPQFAANPRGHAGILQTHETTTDLSTDAYVLDDMKAKYSP</sequence>
<feature type="transmembrane region" description="Helical" evidence="1">
    <location>
        <begin position="53"/>
        <end position="74"/>
    </location>
</feature>
<evidence type="ECO:0000313" key="3">
    <source>
        <dbReference type="Proteomes" id="UP000298390"/>
    </source>
</evidence>
<feature type="transmembrane region" description="Helical" evidence="1">
    <location>
        <begin position="100"/>
        <end position="120"/>
    </location>
</feature>
<dbReference type="Proteomes" id="UP000298390">
    <property type="component" value="Unassembled WGS sequence"/>
</dbReference>
<proteinExistence type="predicted"/>
<gene>
    <name evidence="2" type="ORF">EVJ58_g613</name>
</gene>
<keyword evidence="1" id="KW-0472">Membrane</keyword>
<dbReference type="EMBL" id="SEKV01000016">
    <property type="protein sequence ID" value="TFY69115.1"/>
    <property type="molecule type" value="Genomic_DNA"/>
</dbReference>
<evidence type="ECO:0000256" key="1">
    <source>
        <dbReference type="SAM" id="Phobius"/>
    </source>
</evidence>